<dbReference type="AlphaFoldDB" id="A0AAU9J4G1"/>
<name>A0AAU9J4G1_9CILI</name>
<dbReference type="Proteomes" id="UP001162131">
    <property type="component" value="Unassembled WGS sequence"/>
</dbReference>
<dbReference type="EMBL" id="CAJZBQ010000014">
    <property type="protein sequence ID" value="CAG9315549.1"/>
    <property type="molecule type" value="Genomic_DNA"/>
</dbReference>
<keyword evidence="3" id="KW-1185">Reference proteome</keyword>
<evidence type="ECO:0000313" key="2">
    <source>
        <dbReference type="EMBL" id="CAG9315549.1"/>
    </source>
</evidence>
<sequence>MDSSWLETKEKISNYLDEKIAPIKDELNIQQELLAKLLIVIQESCTGEFIDKRETAPNSVSPNKSPKLNFKKNK</sequence>
<gene>
    <name evidence="2" type="ORF">BSTOLATCC_MIC14303</name>
</gene>
<evidence type="ECO:0000313" key="3">
    <source>
        <dbReference type="Proteomes" id="UP001162131"/>
    </source>
</evidence>
<comment type="caution">
    <text evidence="2">The sequence shown here is derived from an EMBL/GenBank/DDBJ whole genome shotgun (WGS) entry which is preliminary data.</text>
</comment>
<feature type="compositionally biased region" description="Polar residues" evidence="1">
    <location>
        <begin position="56"/>
        <end position="66"/>
    </location>
</feature>
<proteinExistence type="predicted"/>
<feature type="region of interest" description="Disordered" evidence="1">
    <location>
        <begin position="52"/>
        <end position="74"/>
    </location>
</feature>
<reference evidence="2" key="1">
    <citation type="submission" date="2021-09" db="EMBL/GenBank/DDBJ databases">
        <authorList>
            <consortium name="AG Swart"/>
            <person name="Singh M."/>
            <person name="Singh A."/>
            <person name="Seah K."/>
            <person name="Emmerich C."/>
        </authorList>
    </citation>
    <scope>NUCLEOTIDE SEQUENCE</scope>
    <source>
        <strain evidence="2">ATCC30299</strain>
    </source>
</reference>
<accession>A0AAU9J4G1</accession>
<organism evidence="2 3">
    <name type="scientific">Blepharisma stoltei</name>
    <dbReference type="NCBI Taxonomy" id="1481888"/>
    <lineage>
        <taxon>Eukaryota</taxon>
        <taxon>Sar</taxon>
        <taxon>Alveolata</taxon>
        <taxon>Ciliophora</taxon>
        <taxon>Postciliodesmatophora</taxon>
        <taxon>Heterotrichea</taxon>
        <taxon>Heterotrichida</taxon>
        <taxon>Blepharismidae</taxon>
        <taxon>Blepharisma</taxon>
    </lineage>
</organism>
<evidence type="ECO:0000256" key="1">
    <source>
        <dbReference type="SAM" id="MobiDB-lite"/>
    </source>
</evidence>
<protein>
    <submittedName>
        <fullName evidence="2">Uncharacterized protein</fullName>
    </submittedName>
</protein>